<keyword evidence="3" id="KW-1185">Reference proteome</keyword>
<sequence>MIESQHAYANRIPLPSTCIGIQIFGCSPVPPWPSISSRFSMLLAPSVLGLDIITPLIAKGIALRCGLKLFAEKGLTNLVFNSDSLNLCNAFNHDHVFGDLMPIVHDCKELSSKFLGCPFKKNKKERYQEEFEERLVSLAASLFEP</sequence>
<proteinExistence type="predicted"/>
<evidence type="ECO:0000259" key="1">
    <source>
        <dbReference type="Pfam" id="PF13456"/>
    </source>
</evidence>
<protein>
    <recommendedName>
        <fullName evidence="1">RNase H type-1 domain-containing protein</fullName>
    </recommendedName>
</protein>
<accession>A0AAN9E2D4</accession>
<feature type="domain" description="RNase H type-1" evidence="1">
    <location>
        <begin position="53"/>
        <end position="120"/>
    </location>
</feature>
<dbReference type="EMBL" id="JAYWIO010000008">
    <property type="protein sequence ID" value="KAK7243927.1"/>
    <property type="molecule type" value="Genomic_DNA"/>
</dbReference>
<dbReference type="Pfam" id="PF13456">
    <property type="entry name" value="RVT_3"/>
    <property type="match status" value="1"/>
</dbReference>
<name>A0AAN9E2D4_CROPI</name>
<dbReference type="Proteomes" id="UP001372338">
    <property type="component" value="Unassembled WGS sequence"/>
</dbReference>
<dbReference type="GO" id="GO:0003676">
    <property type="term" value="F:nucleic acid binding"/>
    <property type="evidence" value="ECO:0007669"/>
    <property type="project" value="InterPro"/>
</dbReference>
<gene>
    <name evidence="2" type="ORF">RIF29_38740</name>
</gene>
<evidence type="ECO:0000313" key="2">
    <source>
        <dbReference type="EMBL" id="KAK7243927.1"/>
    </source>
</evidence>
<evidence type="ECO:0000313" key="3">
    <source>
        <dbReference type="Proteomes" id="UP001372338"/>
    </source>
</evidence>
<dbReference type="InterPro" id="IPR002156">
    <property type="entry name" value="RNaseH_domain"/>
</dbReference>
<reference evidence="2 3" key="1">
    <citation type="submission" date="2024-01" db="EMBL/GenBank/DDBJ databases">
        <title>The genomes of 5 underutilized Papilionoideae crops provide insights into root nodulation and disease resistanc.</title>
        <authorList>
            <person name="Yuan L."/>
        </authorList>
    </citation>
    <scope>NUCLEOTIDE SEQUENCE [LARGE SCALE GENOMIC DNA]</scope>
    <source>
        <strain evidence="2">ZHUSHIDOU_FW_LH</strain>
        <tissue evidence="2">Leaf</tissue>
    </source>
</reference>
<comment type="caution">
    <text evidence="2">The sequence shown here is derived from an EMBL/GenBank/DDBJ whole genome shotgun (WGS) entry which is preliminary data.</text>
</comment>
<organism evidence="2 3">
    <name type="scientific">Crotalaria pallida</name>
    <name type="common">Smooth rattlebox</name>
    <name type="synonym">Crotalaria striata</name>
    <dbReference type="NCBI Taxonomy" id="3830"/>
    <lineage>
        <taxon>Eukaryota</taxon>
        <taxon>Viridiplantae</taxon>
        <taxon>Streptophyta</taxon>
        <taxon>Embryophyta</taxon>
        <taxon>Tracheophyta</taxon>
        <taxon>Spermatophyta</taxon>
        <taxon>Magnoliopsida</taxon>
        <taxon>eudicotyledons</taxon>
        <taxon>Gunneridae</taxon>
        <taxon>Pentapetalae</taxon>
        <taxon>rosids</taxon>
        <taxon>fabids</taxon>
        <taxon>Fabales</taxon>
        <taxon>Fabaceae</taxon>
        <taxon>Papilionoideae</taxon>
        <taxon>50 kb inversion clade</taxon>
        <taxon>genistoids sensu lato</taxon>
        <taxon>core genistoids</taxon>
        <taxon>Crotalarieae</taxon>
        <taxon>Crotalaria</taxon>
    </lineage>
</organism>
<dbReference type="AlphaFoldDB" id="A0AAN9E2D4"/>
<dbReference type="GO" id="GO:0004523">
    <property type="term" value="F:RNA-DNA hybrid ribonuclease activity"/>
    <property type="evidence" value="ECO:0007669"/>
    <property type="project" value="InterPro"/>
</dbReference>